<reference evidence="1 2" key="2">
    <citation type="submission" date="2018-11" db="EMBL/GenBank/DDBJ databases">
        <authorList>
            <consortium name="Pathogen Informatics"/>
        </authorList>
    </citation>
    <scope>NUCLEOTIDE SEQUENCE [LARGE SCALE GENOMIC DNA]</scope>
</reference>
<dbReference type="WBParaSite" id="GPUH_0002129001-mRNA-1">
    <property type="protein sequence ID" value="GPUH_0002129001-mRNA-1"/>
    <property type="gene ID" value="GPUH_0002129001"/>
</dbReference>
<protein>
    <submittedName>
        <fullName evidence="3">Transcriptional regulator</fullName>
    </submittedName>
</protein>
<dbReference type="Proteomes" id="UP000271098">
    <property type="component" value="Unassembled WGS sequence"/>
</dbReference>
<organism evidence="3">
    <name type="scientific">Gongylonema pulchrum</name>
    <dbReference type="NCBI Taxonomy" id="637853"/>
    <lineage>
        <taxon>Eukaryota</taxon>
        <taxon>Metazoa</taxon>
        <taxon>Ecdysozoa</taxon>
        <taxon>Nematoda</taxon>
        <taxon>Chromadorea</taxon>
        <taxon>Rhabditida</taxon>
        <taxon>Spirurina</taxon>
        <taxon>Spiruromorpha</taxon>
        <taxon>Spiruroidea</taxon>
        <taxon>Gongylonematidae</taxon>
        <taxon>Gongylonema</taxon>
    </lineage>
</organism>
<accession>A0A183EJX4</accession>
<keyword evidence="2" id="KW-1185">Reference proteome</keyword>
<name>A0A183EJX4_9BILA</name>
<evidence type="ECO:0000313" key="1">
    <source>
        <dbReference type="EMBL" id="VDN37881.1"/>
    </source>
</evidence>
<reference evidence="3" key="1">
    <citation type="submission" date="2016-06" db="UniProtKB">
        <authorList>
            <consortium name="WormBaseParasite"/>
        </authorList>
    </citation>
    <scope>IDENTIFICATION</scope>
</reference>
<dbReference type="EMBL" id="UYRT01092182">
    <property type="protein sequence ID" value="VDN37881.1"/>
    <property type="molecule type" value="Genomic_DNA"/>
</dbReference>
<dbReference type="AlphaFoldDB" id="A0A183EJX4"/>
<gene>
    <name evidence="1" type="ORF">GPUH_LOCUS21265</name>
</gene>
<evidence type="ECO:0000313" key="2">
    <source>
        <dbReference type="Proteomes" id="UP000271098"/>
    </source>
</evidence>
<proteinExistence type="predicted"/>
<sequence>MALQETDRDLQKELILGADIFEKLKKHEVRMHSFSVDE</sequence>
<evidence type="ECO:0000313" key="3">
    <source>
        <dbReference type="WBParaSite" id="GPUH_0002129001-mRNA-1"/>
    </source>
</evidence>